<dbReference type="PANTHER" id="PTHR42718:SF9">
    <property type="entry name" value="MAJOR FACILITATOR SUPERFAMILY MULTIDRUG TRANSPORTER MFSC"/>
    <property type="match status" value="1"/>
</dbReference>
<dbReference type="InterPro" id="IPR036259">
    <property type="entry name" value="MFS_trans_sf"/>
</dbReference>
<accession>A0A1H6UIA8</accession>
<dbReference type="AlphaFoldDB" id="A0A1H6UIA8"/>
<evidence type="ECO:0000256" key="8">
    <source>
        <dbReference type="SAM" id="Phobius"/>
    </source>
</evidence>
<feature type="transmembrane region" description="Helical" evidence="8">
    <location>
        <begin position="145"/>
        <end position="166"/>
    </location>
</feature>
<keyword evidence="4" id="KW-1003">Cell membrane</keyword>
<keyword evidence="6 8" id="KW-1133">Transmembrane helix</keyword>
<evidence type="ECO:0000256" key="5">
    <source>
        <dbReference type="ARBA" id="ARBA00022692"/>
    </source>
</evidence>
<dbReference type="Gene3D" id="1.20.1250.20">
    <property type="entry name" value="MFS general substrate transporter like domains"/>
    <property type="match status" value="1"/>
</dbReference>
<organism evidence="10 11">
    <name type="scientific">Pseudomonas linyingensis</name>
    <dbReference type="NCBI Taxonomy" id="915471"/>
    <lineage>
        <taxon>Bacteria</taxon>
        <taxon>Pseudomonadati</taxon>
        <taxon>Pseudomonadota</taxon>
        <taxon>Gammaproteobacteria</taxon>
        <taxon>Pseudomonadales</taxon>
        <taxon>Pseudomonadaceae</taxon>
        <taxon>Pseudomonas</taxon>
    </lineage>
</organism>
<dbReference type="PROSITE" id="PS50850">
    <property type="entry name" value="MFS"/>
    <property type="match status" value="1"/>
</dbReference>
<feature type="transmembrane region" description="Helical" evidence="8">
    <location>
        <begin position="20"/>
        <end position="43"/>
    </location>
</feature>
<dbReference type="SUPFAM" id="SSF103473">
    <property type="entry name" value="MFS general substrate transporter"/>
    <property type="match status" value="1"/>
</dbReference>
<dbReference type="EMBL" id="FNZE01000003">
    <property type="protein sequence ID" value="SEI91446.1"/>
    <property type="molecule type" value="Genomic_DNA"/>
</dbReference>
<evidence type="ECO:0000256" key="3">
    <source>
        <dbReference type="ARBA" id="ARBA00022448"/>
    </source>
</evidence>
<feature type="transmembrane region" description="Helical" evidence="8">
    <location>
        <begin position="310"/>
        <end position="331"/>
    </location>
</feature>
<feature type="transmembrane region" description="Helical" evidence="8">
    <location>
        <begin position="237"/>
        <end position="256"/>
    </location>
</feature>
<evidence type="ECO:0000256" key="6">
    <source>
        <dbReference type="ARBA" id="ARBA00022989"/>
    </source>
</evidence>
<comment type="similarity">
    <text evidence="2">Belongs to the major facilitator superfamily. EmrB family.</text>
</comment>
<dbReference type="InterPro" id="IPR004638">
    <property type="entry name" value="EmrB-like"/>
</dbReference>
<feature type="transmembrane region" description="Helical" evidence="8">
    <location>
        <begin position="207"/>
        <end position="225"/>
    </location>
</feature>
<comment type="subcellular location">
    <subcellularLocation>
        <location evidence="1">Cell membrane</location>
        <topology evidence="1">Multi-pass membrane protein</topology>
    </subcellularLocation>
</comment>
<feature type="transmembrane region" description="Helical" evidence="8">
    <location>
        <begin position="338"/>
        <end position="357"/>
    </location>
</feature>
<feature type="transmembrane region" description="Helical" evidence="8">
    <location>
        <begin position="55"/>
        <end position="73"/>
    </location>
</feature>
<dbReference type="RefSeq" id="WP_090307636.1">
    <property type="nucleotide sequence ID" value="NZ_FNZE01000003.1"/>
</dbReference>
<feature type="domain" description="Major facilitator superfamily (MFS) profile" evidence="9">
    <location>
        <begin position="20"/>
        <end position="465"/>
    </location>
</feature>
<feature type="transmembrane region" description="Helical" evidence="8">
    <location>
        <begin position="172"/>
        <end position="195"/>
    </location>
</feature>
<dbReference type="STRING" id="915471.SAMN05216201_10390"/>
<dbReference type="Proteomes" id="UP000242930">
    <property type="component" value="Unassembled WGS sequence"/>
</dbReference>
<evidence type="ECO:0000256" key="2">
    <source>
        <dbReference type="ARBA" id="ARBA00008537"/>
    </source>
</evidence>
<evidence type="ECO:0000256" key="1">
    <source>
        <dbReference type="ARBA" id="ARBA00004651"/>
    </source>
</evidence>
<sequence>MGHDLDVLAARFGKHYPRWLLALLIISTMTMVLSSTSINVALPAIMADFAIGRPLAQWLVTGVLAAMTSGLLLSSWAQARFGPRATLLTSFGLFLITSLVAPFVTSIWALIAIRIVQGLCAGIAQPLSMVLIFRTYPGEGRGLALGLFGLGAMMAPALGPTLAGFLVDHFGWHAVFWLPAPVCVISLIGGALLLPTLRSLTPPRLDVPGFVLLNLALFGVLAALAEAQRFGWLDSATLLPGALGLLGLVAFLWRCTHHPAPLLPLRLWRNASFRHTSWVSMVLGVSLFGITYLVPLYVQTVEGYSASDAGLLLLPTGMVLGAAVFVGGWLSDKVAARWLLVGGLGLLTLSTAGQALMGSGAGFWAICAWASLGRLGIGGLMPGVSTGAVQDLPPEELAPATGTISFMRQLGGALGINLLTFFLEWRHAAEGADAAANAMAFQQSFWLLTVLFALAIWPAWLLRNR</sequence>
<evidence type="ECO:0000313" key="11">
    <source>
        <dbReference type="Proteomes" id="UP000242930"/>
    </source>
</evidence>
<name>A0A1H6UIA8_9PSED</name>
<dbReference type="Pfam" id="PF07690">
    <property type="entry name" value="MFS_1"/>
    <property type="match status" value="1"/>
</dbReference>
<keyword evidence="7 8" id="KW-0472">Membrane</keyword>
<dbReference type="PRINTS" id="PR01036">
    <property type="entry name" value="TCRTETB"/>
</dbReference>
<evidence type="ECO:0000256" key="7">
    <source>
        <dbReference type="ARBA" id="ARBA00023136"/>
    </source>
</evidence>
<dbReference type="GO" id="GO:0005886">
    <property type="term" value="C:plasma membrane"/>
    <property type="evidence" value="ECO:0007669"/>
    <property type="project" value="UniProtKB-SubCell"/>
</dbReference>
<evidence type="ECO:0000256" key="4">
    <source>
        <dbReference type="ARBA" id="ARBA00022475"/>
    </source>
</evidence>
<dbReference type="InterPro" id="IPR020846">
    <property type="entry name" value="MFS_dom"/>
</dbReference>
<feature type="transmembrane region" description="Helical" evidence="8">
    <location>
        <begin position="443"/>
        <end position="462"/>
    </location>
</feature>
<keyword evidence="5 8" id="KW-0812">Transmembrane</keyword>
<evidence type="ECO:0000313" key="10">
    <source>
        <dbReference type="EMBL" id="SEI91446.1"/>
    </source>
</evidence>
<dbReference type="GO" id="GO:0022857">
    <property type="term" value="F:transmembrane transporter activity"/>
    <property type="evidence" value="ECO:0007669"/>
    <property type="project" value="InterPro"/>
</dbReference>
<dbReference type="OrthoDB" id="9812221at2"/>
<gene>
    <name evidence="10" type="ORF">SAMN05216201_10390</name>
</gene>
<keyword evidence="11" id="KW-1185">Reference proteome</keyword>
<dbReference type="NCBIfam" id="TIGR00711">
    <property type="entry name" value="efflux_EmrB"/>
    <property type="match status" value="1"/>
</dbReference>
<dbReference type="InterPro" id="IPR011701">
    <property type="entry name" value="MFS"/>
</dbReference>
<feature type="transmembrane region" description="Helical" evidence="8">
    <location>
        <begin position="277"/>
        <end position="298"/>
    </location>
</feature>
<dbReference type="PANTHER" id="PTHR42718">
    <property type="entry name" value="MAJOR FACILITATOR SUPERFAMILY MULTIDRUG TRANSPORTER MFSC"/>
    <property type="match status" value="1"/>
</dbReference>
<evidence type="ECO:0000259" key="9">
    <source>
        <dbReference type="PROSITE" id="PS50850"/>
    </source>
</evidence>
<dbReference type="Gene3D" id="1.20.1720.10">
    <property type="entry name" value="Multidrug resistance protein D"/>
    <property type="match status" value="1"/>
</dbReference>
<keyword evidence="3" id="KW-0813">Transport</keyword>
<protein>
    <submittedName>
        <fullName evidence="10">Drug resistance transporter, EmrB/QacA subfamily</fullName>
    </submittedName>
</protein>
<reference evidence="11" key="1">
    <citation type="submission" date="2016-10" db="EMBL/GenBank/DDBJ databases">
        <authorList>
            <person name="Varghese N."/>
            <person name="Submissions S."/>
        </authorList>
    </citation>
    <scope>NUCLEOTIDE SEQUENCE [LARGE SCALE GENOMIC DNA]</scope>
    <source>
        <strain evidence="11">LMG 25967</strain>
    </source>
</reference>
<feature type="transmembrane region" description="Helical" evidence="8">
    <location>
        <begin position="85"/>
        <end position="105"/>
    </location>
</feature>
<proteinExistence type="inferred from homology"/>